<dbReference type="InterPro" id="IPR035906">
    <property type="entry name" value="MetI-like_sf"/>
</dbReference>
<dbReference type="RefSeq" id="WP_013402638.1">
    <property type="nucleotide sequence ID" value="NC_014652.1"/>
</dbReference>
<dbReference type="KEGG" id="chd:Calhy_0700"/>
<dbReference type="STRING" id="632292.Calhy_0700"/>
<sequence>MSRREDCTKYLFILPALVFTVCFTLYPLIYNLLLSFKDATAMSLMEGNSKFIGLKNYIDIIKDPVFTRVVLNTIIFTVGSILFQFIIGFLIALLFDNDFPGKNFMIALVMLPWFVPVLVSATVFKLFFADTGLLNNVLLSLRLIRHPIPWITDASKAIYSVTIANIWLGIPFNFIMIYTGLRGIPREIYEVAELDGAISYKKVFYIILPILKPVIITTILLGTIFTVKVFDLIWIITGGGPGNSSHLFSTLAYKLAFTDYNFGIGTATTVIMILIIVIAVSILNQIKVEE</sequence>
<evidence type="ECO:0000256" key="2">
    <source>
        <dbReference type="ARBA" id="ARBA00022448"/>
    </source>
</evidence>
<feature type="transmembrane region" description="Helical" evidence="7">
    <location>
        <begin position="202"/>
        <end position="225"/>
    </location>
</feature>
<feature type="transmembrane region" description="Helical" evidence="7">
    <location>
        <begin position="157"/>
        <end position="181"/>
    </location>
</feature>
<dbReference type="Pfam" id="PF00528">
    <property type="entry name" value="BPD_transp_1"/>
    <property type="match status" value="1"/>
</dbReference>
<dbReference type="eggNOG" id="COG1175">
    <property type="taxonomic scope" value="Bacteria"/>
</dbReference>
<dbReference type="OrthoDB" id="9774308at2"/>
<evidence type="ECO:0000313" key="9">
    <source>
        <dbReference type="EMBL" id="ADQ06437.1"/>
    </source>
</evidence>
<keyword evidence="2 7" id="KW-0813">Transport</keyword>
<evidence type="ECO:0000256" key="6">
    <source>
        <dbReference type="ARBA" id="ARBA00023136"/>
    </source>
</evidence>
<reference evidence="9 10" key="2">
    <citation type="journal article" date="2011" name="J. Bacteriol.">
        <title>Complete genome sequences for the anaerobic, extremely thermophilic plant biomass-degrading bacteria Caldicellulosiruptor hydrothermalis, Caldicellulosiruptor kristjanssonii, Caldicellulosiruptor kronotskyensis, Caldicellulosiruptor owensenis, and Caldicellulosiruptor lactoaceticus.</title>
        <authorList>
            <person name="Blumer-Schuette S.E."/>
            <person name="Ozdemir I."/>
            <person name="Mistry D."/>
            <person name="Lucas S."/>
            <person name="Lapidus A."/>
            <person name="Cheng J.F."/>
            <person name="Goodwin L.A."/>
            <person name="Pitluck S."/>
            <person name="Land M.L."/>
            <person name="Hauser L.J."/>
            <person name="Woyke T."/>
            <person name="Mikhailova N."/>
            <person name="Pati A."/>
            <person name="Kyrpides N.C."/>
            <person name="Ivanova N."/>
            <person name="Detter J.C."/>
            <person name="Walston-Davenport K."/>
            <person name="Han S."/>
            <person name="Adams M.W."/>
            <person name="Kelly R.M."/>
        </authorList>
    </citation>
    <scope>NUCLEOTIDE SEQUENCE [LARGE SCALE GENOMIC DNA]</scope>
    <source>
        <strain evidence="10">DSM 18901 / VKM B-2411 / 108</strain>
    </source>
</reference>
<feature type="transmembrane region" description="Helical" evidence="7">
    <location>
        <begin position="12"/>
        <end position="33"/>
    </location>
</feature>
<comment type="subcellular location">
    <subcellularLocation>
        <location evidence="1 7">Cell membrane</location>
        <topology evidence="1 7">Multi-pass membrane protein</topology>
    </subcellularLocation>
</comment>
<dbReference type="HOGENOM" id="CLU_016047_0_3_9"/>
<dbReference type="SUPFAM" id="SSF161098">
    <property type="entry name" value="MetI-like"/>
    <property type="match status" value="1"/>
</dbReference>
<evidence type="ECO:0000256" key="4">
    <source>
        <dbReference type="ARBA" id="ARBA00022692"/>
    </source>
</evidence>
<keyword evidence="5 7" id="KW-1133">Transmembrane helix</keyword>
<feature type="transmembrane region" description="Helical" evidence="7">
    <location>
        <begin position="74"/>
        <end position="95"/>
    </location>
</feature>
<evidence type="ECO:0000256" key="1">
    <source>
        <dbReference type="ARBA" id="ARBA00004651"/>
    </source>
</evidence>
<evidence type="ECO:0000256" key="7">
    <source>
        <dbReference type="RuleBase" id="RU363032"/>
    </source>
</evidence>
<reference key="1">
    <citation type="submission" date="2010-09" db="EMBL/GenBank/DDBJ databases">
        <title>Complete sequence of Caldicellulosiruptor hydrothermalis 108.</title>
        <authorList>
            <consortium name="US DOE Joint Genome Institute"/>
            <person name="Lucas S."/>
            <person name="Copeland A."/>
            <person name="Lapidus A."/>
            <person name="Cheng J.-F."/>
            <person name="Bruce D."/>
            <person name="Goodwin L."/>
            <person name="Pitluck S."/>
            <person name="Davenport K."/>
            <person name="Detter J.C."/>
            <person name="Han C."/>
            <person name="Tapia R."/>
            <person name="Land M."/>
            <person name="Hauser L."/>
            <person name="Chang Y.-J."/>
            <person name="Jeffries C."/>
            <person name="Kyrpides N."/>
            <person name="Ivanova N."/>
            <person name="Mikhailova N."/>
            <person name="Blumer-Schuette S.E."/>
            <person name="Kelly R.M."/>
            <person name="Woyke T."/>
        </authorList>
    </citation>
    <scope>NUCLEOTIDE SEQUENCE</scope>
    <source>
        <strain>108</strain>
    </source>
</reference>
<dbReference type="PROSITE" id="PS50928">
    <property type="entry name" value="ABC_TM1"/>
    <property type="match status" value="1"/>
</dbReference>
<dbReference type="Gene3D" id="1.10.3720.10">
    <property type="entry name" value="MetI-like"/>
    <property type="match status" value="1"/>
</dbReference>
<dbReference type="CDD" id="cd06261">
    <property type="entry name" value="TM_PBP2"/>
    <property type="match status" value="1"/>
</dbReference>
<evidence type="ECO:0000313" key="10">
    <source>
        <dbReference type="Proteomes" id="UP000006890"/>
    </source>
</evidence>
<evidence type="ECO:0000256" key="5">
    <source>
        <dbReference type="ARBA" id="ARBA00022989"/>
    </source>
</evidence>
<keyword evidence="6 7" id="KW-0472">Membrane</keyword>
<dbReference type="EMBL" id="CP002219">
    <property type="protein sequence ID" value="ADQ06437.1"/>
    <property type="molecule type" value="Genomic_DNA"/>
</dbReference>
<dbReference type="PANTHER" id="PTHR43005:SF1">
    <property type="entry name" value="SPERMIDINE_PUTRESCINE TRANSPORT SYSTEM PERMEASE PROTEIN"/>
    <property type="match status" value="1"/>
</dbReference>
<proteinExistence type="inferred from homology"/>
<keyword evidence="3" id="KW-1003">Cell membrane</keyword>
<dbReference type="PANTHER" id="PTHR43005">
    <property type="entry name" value="BLR7065 PROTEIN"/>
    <property type="match status" value="1"/>
</dbReference>
<keyword evidence="4 7" id="KW-0812">Transmembrane</keyword>
<keyword evidence="10" id="KW-1185">Reference proteome</keyword>
<feature type="transmembrane region" description="Helical" evidence="7">
    <location>
        <begin position="107"/>
        <end position="128"/>
    </location>
</feature>
<dbReference type="InterPro" id="IPR000515">
    <property type="entry name" value="MetI-like"/>
</dbReference>
<gene>
    <name evidence="9" type="ordered locus">Calhy_0700</name>
</gene>
<protein>
    <submittedName>
        <fullName evidence="9">Binding-protein-dependent transport systems inner membrane component</fullName>
    </submittedName>
</protein>
<dbReference type="AlphaFoldDB" id="E4QDM0"/>
<evidence type="ECO:0000256" key="3">
    <source>
        <dbReference type="ARBA" id="ARBA00022475"/>
    </source>
</evidence>
<accession>E4QDM0</accession>
<feature type="transmembrane region" description="Helical" evidence="7">
    <location>
        <begin position="262"/>
        <end position="283"/>
    </location>
</feature>
<dbReference type="GO" id="GO:0055085">
    <property type="term" value="P:transmembrane transport"/>
    <property type="evidence" value="ECO:0007669"/>
    <property type="project" value="InterPro"/>
</dbReference>
<dbReference type="Proteomes" id="UP000006890">
    <property type="component" value="Chromosome"/>
</dbReference>
<dbReference type="GO" id="GO:0005886">
    <property type="term" value="C:plasma membrane"/>
    <property type="evidence" value="ECO:0007669"/>
    <property type="project" value="UniProtKB-SubCell"/>
</dbReference>
<comment type="similarity">
    <text evidence="7">Belongs to the binding-protein-dependent transport system permease family.</text>
</comment>
<evidence type="ECO:0000259" key="8">
    <source>
        <dbReference type="PROSITE" id="PS50928"/>
    </source>
</evidence>
<feature type="domain" description="ABC transmembrane type-1" evidence="8">
    <location>
        <begin position="70"/>
        <end position="283"/>
    </location>
</feature>
<organism evidence="9 10">
    <name type="scientific">Caldicellulosiruptor hydrothermalis (strain DSM 18901 / VKM B-2411 / 108)</name>
    <dbReference type="NCBI Taxonomy" id="632292"/>
    <lineage>
        <taxon>Bacteria</taxon>
        <taxon>Bacillati</taxon>
        <taxon>Bacillota</taxon>
        <taxon>Bacillota incertae sedis</taxon>
        <taxon>Caldicellulosiruptorales</taxon>
        <taxon>Caldicellulosiruptoraceae</taxon>
        <taxon>Caldicellulosiruptor</taxon>
    </lineage>
</organism>
<name>E4QDM0_CALH1</name>